<protein>
    <submittedName>
        <fullName evidence="1">DgyrCDS14183</fullName>
    </submittedName>
</protein>
<accession>A0A7I8WD78</accession>
<comment type="caution">
    <text evidence="1">The sequence shown here is derived from an EMBL/GenBank/DDBJ whole genome shotgun (WGS) entry which is preliminary data.</text>
</comment>
<dbReference type="EMBL" id="CAJFCJ010000031">
    <property type="protein sequence ID" value="CAD5126003.1"/>
    <property type="molecule type" value="Genomic_DNA"/>
</dbReference>
<reference evidence="1 2" key="1">
    <citation type="submission" date="2020-08" db="EMBL/GenBank/DDBJ databases">
        <authorList>
            <person name="Hejnol A."/>
        </authorList>
    </citation>
    <scope>NUCLEOTIDE SEQUENCE [LARGE SCALE GENOMIC DNA]</scope>
</reference>
<proteinExistence type="predicted"/>
<keyword evidence="2" id="KW-1185">Reference proteome</keyword>
<evidence type="ECO:0000313" key="1">
    <source>
        <dbReference type="EMBL" id="CAD5126003.1"/>
    </source>
</evidence>
<dbReference type="Proteomes" id="UP000549394">
    <property type="component" value="Unassembled WGS sequence"/>
</dbReference>
<organism evidence="1 2">
    <name type="scientific">Dimorphilus gyrociliatus</name>
    <dbReference type="NCBI Taxonomy" id="2664684"/>
    <lineage>
        <taxon>Eukaryota</taxon>
        <taxon>Metazoa</taxon>
        <taxon>Spiralia</taxon>
        <taxon>Lophotrochozoa</taxon>
        <taxon>Annelida</taxon>
        <taxon>Polychaeta</taxon>
        <taxon>Polychaeta incertae sedis</taxon>
        <taxon>Dinophilidae</taxon>
        <taxon>Dimorphilus</taxon>
    </lineage>
</organism>
<sequence>MENASITMNSYNSGSLRLARSARRRNNFVMAEKYSTNIVLYCVVHKDFLCEKDRKYVKVHYVYPGSYDNNLAPVREVCFLNDNWMMGKAELTIPIRLRDTFQYVYLFKDGDEPLHFEHLEHTLRVENSMRQLLRDDLYLLMEEDSMLIFDGFVRKQMKQTFLTKASNFWSELIDEEQQITRKCIEILLPNYEFFTTDMRYVQAGSPSHFLSIIMGIMKMQGTSIKPNISQNIIGKFISKCRENMMSINRHSIGEKILETAQCALICLILAQEFRITTNILPMRVFKYFPPLDSETLYVWTGSLKTSFNKFDNLVESCLKTTLVKFISREVGNGEWIFLLRLFLHLKGEADRLTTSHETELSNRIDDHTRLSIIEGLNAMPQKFNRISEKRFMTILDNLIRQCDRADDEQLTLTLDVTIRCQQLVEDYPTWISLLTMTELTRTYKHIDEIFTSFLNKTMSNDIQNVALYREIGIRLVSINEEYGGFYDNLLTEYQLFPFVKYHRCIKNAFRKEVIDATYDLMEFSPQTASTLLESNSDFLNLLVETLECKRPKKERDLKIFLLDLKFLPYLLNYYMKAKQREDRRVIKALNEFMDLVVETVASIDDGHILVKDMLSINYESIDFISIITEMKHFHYKRYPNKFLEIVRIRHNEAECCKKFFKVSEILLKLSSFVRKQCNWNDRIFTYDDIKIAHFCSASYSWDFSEIILFIEKTFTREFIETVLLGGYCMKSAIFRYMLVANELKNKKLYNQNGVTNVYYCMAKFAVYVVETTVNQYQKFSEELFKGSSIDYKLLESTSLKIDDIENEKTIVRRLLQLEGNDCDSLSVRFDQLKGYLFENELENVAVLLELLVNVYGLKIDFDKSIFLRLVKVNVSLPPQNVHSDIRRLINAILDHSSDLSVLEILVQESDIIVGLTELIQKYEQMEEFCNRHISGCRETFNTNLALLIKVISPIIFQLKDADNVMDIITLWRRCTKLKATHNTVDLSVPFDIVRRQFGSYLGLSDVDEEDMSAKVETLRGIICFGNVTFSYSSTKIRSLIVDEESSLVESVVIEELFKWSKTHKELFLAINSRDGLAITLFVKFVQSVKDLKEAMEELSNAGFSPFKKYDISIMNRKGNRHVTIEGIAEKSLTGALTFPRHEKIKKITRAVQCFIEEWKLKLATKRERYPCLKYFPSEKIFTLGKEMIEFDLSGTITDEMARLAGIFADDKIDCKDLYDGIAYSLRMQEVDVHYNIDTSALAIDDDKSIIENLWNVWKTHMMFIDDGPLGVGFGSIGHFAGYLYQSNMKRNTAYISMITKGLPCLFQESEETMLRKMTILLMKENTDWSIKPNQIQLCSEQTTVEDLQIFLEQAAFFTNELFCVGDVKLLNESCVEIFFDIFRFLLGVGKIGTIKLAIFCSDSSSTCRFCGSDIFLKASSEFALDMSLHVSRQLIVNSVITKRVEIENEVFIERRMSQVVLSGAISTRQHLKNRTRQHLHPDFKDSNYFIIRPNDDTSLVELIEELDEISEYRKEEIFIAYHFDLKSMSIPLADSLLFRLTVVGALVKNDRLWKCENRFYFNFEISEHQIQKYKFAKILPIMDLGTVEVLEYDDNL</sequence>
<gene>
    <name evidence="1" type="ORF">DGYR_LOCUS13292</name>
</gene>
<name>A0A7I8WD78_9ANNE</name>
<evidence type="ECO:0000313" key="2">
    <source>
        <dbReference type="Proteomes" id="UP000549394"/>
    </source>
</evidence>